<evidence type="ECO:0000259" key="7">
    <source>
        <dbReference type="Pfam" id="PF03636"/>
    </source>
</evidence>
<dbReference type="InterPro" id="IPR017045">
    <property type="entry name" value="Malt_Pase/Glycosyl_Hdrlase"/>
</dbReference>
<proteinExistence type="inferred from homology"/>
<dbReference type="PIRSF" id="PIRSF036289">
    <property type="entry name" value="Glycosyl_hydrolase_malt_phosph"/>
    <property type="match status" value="1"/>
</dbReference>
<evidence type="ECO:0000256" key="2">
    <source>
        <dbReference type="PIRSR" id="PIRSR036289-50"/>
    </source>
</evidence>
<gene>
    <name evidence="8" type="ORF">BN381_80260</name>
</gene>
<dbReference type="HOGENOM" id="CLU_006285_2_2_11"/>
<dbReference type="GO" id="GO:0004553">
    <property type="term" value="F:hydrolase activity, hydrolyzing O-glycosyl compounds"/>
    <property type="evidence" value="ECO:0007669"/>
    <property type="project" value="TreeGrafter"/>
</dbReference>
<dbReference type="InterPro" id="IPR005194">
    <property type="entry name" value="Glyco_hydro_65_C"/>
</dbReference>
<protein>
    <submittedName>
        <fullName evidence="8">Putative disaccharide phosphorylase</fullName>
        <ecNumber evidence="8">2.4.1.-</ecNumber>
    </submittedName>
</protein>
<feature type="domain" description="Glycoside hydrolase family 65 N-terminal" evidence="7">
    <location>
        <begin position="37"/>
        <end position="303"/>
    </location>
</feature>
<dbReference type="AlphaFoldDB" id="R4Z4V3"/>
<dbReference type="PANTHER" id="PTHR11051">
    <property type="entry name" value="GLYCOSYL HYDROLASE-RELATED"/>
    <property type="match status" value="1"/>
</dbReference>
<organism evidence="8 9">
    <name type="scientific">Candidatus Neomicrothrix parvicella RN1</name>
    <dbReference type="NCBI Taxonomy" id="1229780"/>
    <lineage>
        <taxon>Bacteria</taxon>
        <taxon>Bacillati</taxon>
        <taxon>Actinomycetota</taxon>
        <taxon>Acidimicrobiia</taxon>
        <taxon>Acidimicrobiales</taxon>
        <taxon>Microthrixaceae</taxon>
        <taxon>Candidatus Neomicrothrix</taxon>
    </lineage>
</organism>
<dbReference type="EMBL" id="CANL01000078">
    <property type="protein sequence ID" value="CCM65730.1"/>
    <property type="molecule type" value="Genomic_DNA"/>
</dbReference>
<dbReference type="eggNOG" id="COG1554">
    <property type="taxonomic scope" value="Bacteria"/>
</dbReference>
<dbReference type="SUPFAM" id="SSF74650">
    <property type="entry name" value="Galactose mutarotase-like"/>
    <property type="match status" value="1"/>
</dbReference>
<dbReference type="GO" id="GO:0005975">
    <property type="term" value="P:carbohydrate metabolic process"/>
    <property type="evidence" value="ECO:0007669"/>
    <property type="project" value="InterPro"/>
</dbReference>
<dbReference type="GO" id="GO:0016757">
    <property type="term" value="F:glycosyltransferase activity"/>
    <property type="evidence" value="ECO:0007669"/>
    <property type="project" value="UniProtKB-KW"/>
</dbReference>
<dbReference type="InterPro" id="IPR037018">
    <property type="entry name" value="GH65_N"/>
</dbReference>
<evidence type="ECO:0000259" key="6">
    <source>
        <dbReference type="Pfam" id="PF03633"/>
    </source>
</evidence>
<dbReference type="InterPro" id="IPR005196">
    <property type="entry name" value="Glyco_hydro_65_N"/>
</dbReference>
<sequence length="845" mass="94326">MSRGPGSPGEADPAHPFDVDAALDPGRFPVDEWALVESEYSVHDLGTTETLFALGNGYLGLRGNAEEGRDAHTHGTFVNGFHETWSIQHAEDAFGFAKVGQTLVHVPDPKLIKLYVNDEPLLVGEADCEEYSRRLDFRTGTLERTLLWRTPAGERLQVRSTRQVSFTERHLTLMTLEVTLLEGVAPVTVSSQLLNRQDGQDEYHVADAALGEGDDPRQAQPMDHRVLLPRLSRVRNGRATLGYCCANSQMTVACAVEHLVEADCELEVKTEVDDDTAKSVVHTRMVAGQTLKITKFAAFHTSRGVPPDELADRCDDTLDRAIKRGADALTLDQRHWLDDFWERSDVVVADRPRTQQAVRWNLFQLAQATGRVEDHGVAAKGVTGDGYGGHYFWDTEIYVMPFCTYTNPRQARNLLRFRYLMLPKARERAAELSQRGALFPWRTINGDEASAFYAAGTAQYHINADVTHALSQYIEATGDWSFLRSEGAELLVETARLYADLGFYKPNGPSTFHIFGVTGPDEYTTVVNDNLFTNLMARFNLRRAAEACEVLRSADPEAYDRLKRVVGLRDEEMAEWRAAERAMFIPYDTELAVHPQDDAFLDKEVWDLPDTPEEKRPLLLHYHPLVIYRHQVLKQADVVLAMFLQGEYFSRDEKRRNFEYYDPITTGDSSLSACAQAILAAEVGYSELAVEYFYRALFVDLADLQGNTVDGVHVASTGGVWTTLVQGFAGMRDLWGTMRFDPRLPEGWAGISFRLHRLGCRLLVELTPETISFTLLDGEPVHVEVGDSRFRVGDDQPTVVTLADQGPRIPGVAPRMAEVGVVPHVAHDTDITDLHGIASAGTNLG</sequence>
<dbReference type="PANTHER" id="PTHR11051:SF13">
    <property type="entry name" value="GLYCOSYL TRANSFERASE"/>
    <property type="match status" value="1"/>
</dbReference>
<feature type="binding site" evidence="3">
    <location>
        <begin position="634"/>
        <end position="635"/>
    </location>
    <ligand>
        <name>substrate</name>
    </ligand>
</feature>
<evidence type="ECO:0000313" key="9">
    <source>
        <dbReference type="Proteomes" id="UP000018291"/>
    </source>
</evidence>
<feature type="domain" description="Glycoside hydrolase family 65 central catalytic" evidence="5">
    <location>
        <begin position="359"/>
        <end position="722"/>
    </location>
</feature>
<keyword evidence="9" id="KW-1185">Reference proteome</keyword>
<reference evidence="8 9" key="1">
    <citation type="journal article" date="2013" name="ISME J.">
        <title>Metabolic model for the filamentous 'Candidatus Microthrix parvicella' based on genomic and metagenomic analyses.</title>
        <authorList>
            <person name="Jon McIlroy S."/>
            <person name="Kristiansen R."/>
            <person name="Albertsen M."/>
            <person name="Michael Karst S."/>
            <person name="Rossetti S."/>
            <person name="Lund Nielsen J."/>
            <person name="Tandoi V."/>
            <person name="James Seviour R."/>
            <person name="Nielsen P.H."/>
        </authorList>
    </citation>
    <scope>NUCLEOTIDE SEQUENCE [LARGE SCALE GENOMIC DNA]</scope>
    <source>
        <strain evidence="8 9">RN1</strain>
    </source>
</reference>
<dbReference type="InterPro" id="IPR008928">
    <property type="entry name" value="6-hairpin_glycosidase_sf"/>
</dbReference>
<dbReference type="SUPFAM" id="SSF48208">
    <property type="entry name" value="Six-hairpin glycosidases"/>
    <property type="match status" value="1"/>
</dbReference>
<keyword evidence="8" id="KW-0328">Glycosyltransferase</keyword>
<feature type="region of interest" description="Disordered" evidence="4">
    <location>
        <begin position="1"/>
        <end position="20"/>
    </location>
</feature>
<dbReference type="Gene3D" id="2.60.420.10">
    <property type="entry name" value="Maltose phosphorylase, domain 3"/>
    <property type="match status" value="1"/>
</dbReference>
<comment type="caution">
    <text evidence="8">The sequence shown here is derived from an EMBL/GenBank/DDBJ whole genome shotgun (WGS) entry which is preliminary data.</text>
</comment>
<evidence type="ECO:0000256" key="1">
    <source>
        <dbReference type="ARBA" id="ARBA00006768"/>
    </source>
</evidence>
<dbReference type="Pfam" id="PF03636">
    <property type="entry name" value="Glyco_hydro_65N"/>
    <property type="match status" value="1"/>
</dbReference>
<dbReference type="InterPro" id="IPR005195">
    <property type="entry name" value="Glyco_hydro_65_M"/>
</dbReference>
<dbReference type="RefSeq" id="WP_012230720.1">
    <property type="nucleotide sequence ID" value="NZ_HG422565.1"/>
</dbReference>
<feature type="binding site" evidence="3">
    <location>
        <begin position="393"/>
        <end position="394"/>
    </location>
    <ligand>
        <name>substrate</name>
    </ligand>
</feature>
<feature type="domain" description="Glycoside hydrolase family 65 C-terminal" evidence="6">
    <location>
        <begin position="731"/>
        <end position="792"/>
    </location>
</feature>
<dbReference type="Gene3D" id="2.70.98.40">
    <property type="entry name" value="Glycoside hydrolase, family 65, N-terminal domain"/>
    <property type="match status" value="1"/>
</dbReference>
<dbReference type="Proteomes" id="UP000018291">
    <property type="component" value="Unassembled WGS sequence"/>
</dbReference>
<dbReference type="InterPro" id="IPR012341">
    <property type="entry name" value="6hp_glycosidase-like_sf"/>
</dbReference>
<dbReference type="STRING" id="1229780.BN381_80260"/>
<dbReference type="Pfam" id="PF03632">
    <property type="entry name" value="Glyco_hydro_65m"/>
    <property type="match status" value="1"/>
</dbReference>
<evidence type="ECO:0000256" key="4">
    <source>
        <dbReference type="SAM" id="MobiDB-lite"/>
    </source>
</evidence>
<keyword evidence="8" id="KW-0808">Transferase</keyword>
<evidence type="ECO:0000313" key="8">
    <source>
        <dbReference type="EMBL" id="CCM65730.1"/>
    </source>
</evidence>
<dbReference type="Gene3D" id="1.50.10.10">
    <property type="match status" value="1"/>
</dbReference>
<comment type="similarity">
    <text evidence="1">Belongs to the glycosyl hydrolase 65 family.</text>
</comment>
<evidence type="ECO:0000256" key="3">
    <source>
        <dbReference type="PIRSR" id="PIRSR036289-51"/>
    </source>
</evidence>
<dbReference type="InterPro" id="IPR011013">
    <property type="entry name" value="Gal_mutarotase_sf_dom"/>
</dbReference>
<accession>R4Z4V3</accession>
<dbReference type="GO" id="GO:0030246">
    <property type="term" value="F:carbohydrate binding"/>
    <property type="evidence" value="ECO:0007669"/>
    <property type="project" value="InterPro"/>
</dbReference>
<dbReference type="EC" id="2.4.1.-" evidence="8"/>
<feature type="active site" description="Proton donor" evidence="2">
    <location>
        <position position="522"/>
    </location>
</feature>
<name>R4Z4V3_9ACTN</name>
<evidence type="ECO:0000259" key="5">
    <source>
        <dbReference type="Pfam" id="PF03632"/>
    </source>
</evidence>
<dbReference type="OrthoDB" id="9816160at2"/>
<dbReference type="Pfam" id="PF03633">
    <property type="entry name" value="Glyco_hydro_65C"/>
    <property type="match status" value="1"/>
</dbReference>